<protein>
    <recommendedName>
        <fullName evidence="5">LysM domain-containing protein</fullName>
    </recommendedName>
</protein>
<dbReference type="STRING" id="50990.A0A4Y7PXX9"/>
<organism evidence="6 7">
    <name type="scientific">Rickenella mellea</name>
    <dbReference type="NCBI Taxonomy" id="50990"/>
    <lineage>
        <taxon>Eukaryota</taxon>
        <taxon>Fungi</taxon>
        <taxon>Dikarya</taxon>
        <taxon>Basidiomycota</taxon>
        <taxon>Agaricomycotina</taxon>
        <taxon>Agaricomycetes</taxon>
        <taxon>Hymenochaetales</taxon>
        <taxon>Rickenellaceae</taxon>
        <taxon>Rickenella</taxon>
    </lineage>
</organism>
<sequence length="196" mass="20824">MFRQSLFAALVVLPFAVQFASASTCTRTYTVQQGDICDTISAANKVSTYQLAAINPGINSECSNLEPGQVLCLGTDASEDCQTTYVVNPGDTCDIVAAATGANTTILTLNNPNIGQDCFLYIGEVLCAATTVQVPPAPAGTPPDTMNNTPSWNGDHHGKHKGHHKGNHNDSPSNTPITDNNNEDDDQLPWCDEIDN</sequence>
<feature type="domain" description="LysM" evidence="5">
    <location>
        <begin position="83"/>
        <end position="128"/>
    </location>
</feature>
<keyword evidence="2" id="KW-0843">Virulence</keyword>
<dbReference type="Proteomes" id="UP000294933">
    <property type="component" value="Unassembled WGS sequence"/>
</dbReference>
<feature type="compositionally biased region" description="Acidic residues" evidence="3">
    <location>
        <begin position="181"/>
        <end position="196"/>
    </location>
</feature>
<reference evidence="6 7" key="1">
    <citation type="submission" date="2018-06" db="EMBL/GenBank/DDBJ databases">
        <title>A transcriptomic atlas of mushroom development highlights an independent origin of complex multicellularity.</title>
        <authorList>
            <consortium name="DOE Joint Genome Institute"/>
            <person name="Krizsan K."/>
            <person name="Almasi E."/>
            <person name="Merenyi Z."/>
            <person name="Sahu N."/>
            <person name="Viragh M."/>
            <person name="Koszo T."/>
            <person name="Mondo S."/>
            <person name="Kiss B."/>
            <person name="Balint B."/>
            <person name="Kues U."/>
            <person name="Barry K."/>
            <person name="Hegedus J.C."/>
            <person name="Henrissat B."/>
            <person name="Johnson J."/>
            <person name="Lipzen A."/>
            <person name="Ohm R."/>
            <person name="Nagy I."/>
            <person name="Pangilinan J."/>
            <person name="Yan J."/>
            <person name="Xiong Y."/>
            <person name="Grigoriev I.V."/>
            <person name="Hibbett D.S."/>
            <person name="Nagy L.G."/>
        </authorList>
    </citation>
    <scope>NUCLEOTIDE SEQUENCE [LARGE SCALE GENOMIC DNA]</scope>
    <source>
        <strain evidence="6 7">SZMC22713</strain>
    </source>
</reference>
<feature type="compositionally biased region" description="Basic residues" evidence="3">
    <location>
        <begin position="157"/>
        <end position="166"/>
    </location>
</feature>
<dbReference type="AlphaFoldDB" id="A0A4Y7PXX9"/>
<accession>A0A4Y7PXX9</accession>
<dbReference type="Gene3D" id="3.10.350.10">
    <property type="entry name" value="LysM domain"/>
    <property type="match status" value="2"/>
</dbReference>
<dbReference type="Pfam" id="PF01476">
    <property type="entry name" value="LysM"/>
    <property type="match status" value="2"/>
</dbReference>
<keyword evidence="4" id="KW-0732">Signal</keyword>
<dbReference type="InterPro" id="IPR018392">
    <property type="entry name" value="LysM"/>
</dbReference>
<evidence type="ECO:0000256" key="1">
    <source>
        <dbReference type="ARBA" id="ARBA00022669"/>
    </source>
</evidence>
<keyword evidence="1" id="KW-0147">Chitin-binding</keyword>
<name>A0A4Y7PXX9_9AGAM</name>
<evidence type="ECO:0000256" key="3">
    <source>
        <dbReference type="SAM" id="MobiDB-lite"/>
    </source>
</evidence>
<dbReference type="PANTHER" id="PTHR34997:SF1">
    <property type="entry name" value="PEPTIDOGLYCAN-BINDING LYSIN DOMAIN"/>
    <property type="match status" value="1"/>
</dbReference>
<feature type="chain" id="PRO_5021387057" description="LysM domain-containing protein" evidence="4">
    <location>
        <begin position="23"/>
        <end position="196"/>
    </location>
</feature>
<dbReference type="SMART" id="SM00257">
    <property type="entry name" value="LysM"/>
    <property type="match status" value="2"/>
</dbReference>
<dbReference type="PROSITE" id="PS51782">
    <property type="entry name" value="LYSM"/>
    <property type="match status" value="2"/>
</dbReference>
<evidence type="ECO:0000256" key="2">
    <source>
        <dbReference type="ARBA" id="ARBA00023026"/>
    </source>
</evidence>
<evidence type="ECO:0000313" key="6">
    <source>
        <dbReference type="EMBL" id="TDL20254.1"/>
    </source>
</evidence>
<keyword evidence="7" id="KW-1185">Reference proteome</keyword>
<dbReference type="PANTHER" id="PTHR34997">
    <property type="entry name" value="AM15"/>
    <property type="match status" value="1"/>
</dbReference>
<feature type="compositionally biased region" description="Polar residues" evidence="3">
    <location>
        <begin position="171"/>
        <end position="180"/>
    </location>
</feature>
<feature type="signal peptide" evidence="4">
    <location>
        <begin position="1"/>
        <end position="22"/>
    </location>
</feature>
<feature type="region of interest" description="Disordered" evidence="3">
    <location>
        <begin position="137"/>
        <end position="196"/>
    </location>
</feature>
<evidence type="ECO:0000256" key="4">
    <source>
        <dbReference type="SAM" id="SignalP"/>
    </source>
</evidence>
<dbReference type="GO" id="GO:0008061">
    <property type="term" value="F:chitin binding"/>
    <property type="evidence" value="ECO:0007669"/>
    <property type="project" value="UniProtKB-KW"/>
</dbReference>
<proteinExistence type="predicted"/>
<evidence type="ECO:0000259" key="5">
    <source>
        <dbReference type="PROSITE" id="PS51782"/>
    </source>
</evidence>
<dbReference type="VEuPathDB" id="FungiDB:BD410DRAFT_772857"/>
<evidence type="ECO:0000313" key="7">
    <source>
        <dbReference type="Proteomes" id="UP000294933"/>
    </source>
</evidence>
<gene>
    <name evidence="6" type="ORF">BD410DRAFT_772857</name>
</gene>
<dbReference type="OrthoDB" id="5985073at2759"/>
<dbReference type="InterPro" id="IPR036779">
    <property type="entry name" value="LysM_dom_sf"/>
</dbReference>
<dbReference type="SUPFAM" id="SSF54106">
    <property type="entry name" value="LysM domain"/>
    <property type="match status" value="2"/>
</dbReference>
<feature type="domain" description="LysM" evidence="5">
    <location>
        <begin position="27"/>
        <end position="73"/>
    </location>
</feature>
<dbReference type="EMBL" id="ML170189">
    <property type="protein sequence ID" value="TDL20254.1"/>
    <property type="molecule type" value="Genomic_DNA"/>
</dbReference>
<dbReference type="InterPro" id="IPR052210">
    <property type="entry name" value="LysM1-like"/>
</dbReference>
<dbReference type="CDD" id="cd00118">
    <property type="entry name" value="LysM"/>
    <property type="match status" value="2"/>
</dbReference>